<dbReference type="EC" id="3.1.1.29" evidence="1 7"/>
<dbReference type="STRING" id="437900.GCA_001940335_02658"/>
<dbReference type="PANTHER" id="PTHR17224">
    <property type="entry name" value="PEPTIDYL-TRNA HYDROLASE"/>
    <property type="match status" value="1"/>
</dbReference>
<dbReference type="PROSITE" id="PS01196">
    <property type="entry name" value="PEPT_TRNA_HYDROL_2"/>
    <property type="match status" value="1"/>
</dbReference>
<dbReference type="GO" id="GO:0006515">
    <property type="term" value="P:protein quality control for misfolded or incompletely synthesized proteins"/>
    <property type="evidence" value="ECO:0007669"/>
    <property type="project" value="UniProtKB-UniRule"/>
</dbReference>
<dbReference type="CDD" id="cd00462">
    <property type="entry name" value="PTH"/>
    <property type="match status" value="1"/>
</dbReference>
<dbReference type="PROSITE" id="PS01195">
    <property type="entry name" value="PEPT_TRNA_HYDROL_1"/>
    <property type="match status" value="1"/>
</dbReference>
<feature type="site" description="Stabilizes the basic form of H active site to accept a proton" evidence="7">
    <location>
        <position position="95"/>
    </location>
</feature>
<dbReference type="GO" id="GO:0004045">
    <property type="term" value="F:peptidyl-tRNA hydrolase activity"/>
    <property type="evidence" value="ECO:0007669"/>
    <property type="project" value="UniProtKB-UniRule"/>
</dbReference>
<evidence type="ECO:0000256" key="3">
    <source>
        <dbReference type="ARBA" id="ARBA00022801"/>
    </source>
</evidence>
<dbReference type="Gene3D" id="3.40.50.1470">
    <property type="entry name" value="Peptidyl-tRNA hydrolase"/>
    <property type="match status" value="1"/>
</dbReference>
<evidence type="ECO:0000256" key="9">
    <source>
        <dbReference type="RuleBase" id="RU004320"/>
    </source>
</evidence>
<reference evidence="10" key="1">
    <citation type="submission" date="2019-02" db="EMBL/GenBank/DDBJ databases">
        <authorList>
            <consortium name="Genoscope - CEA"/>
            <person name="William W."/>
        </authorList>
    </citation>
    <scope>NUCLEOTIDE SEQUENCE [LARGE SCALE GENOMIC DNA]</scope>
    <source>
        <strain evidence="10">YSy11</strain>
    </source>
</reference>
<comment type="function">
    <text evidence="7">Catalyzes the release of premature peptidyl moieties from peptidyl-tRNA molecules trapped in stalled 50S ribosomal subunits, and thus maintains levels of free tRNAs and 50S ribosomes.</text>
</comment>
<keyword evidence="2 7" id="KW-0820">tRNA-binding</keyword>
<keyword evidence="3 7" id="KW-0378">Hydrolase</keyword>
<evidence type="ECO:0000256" key="1">
    <source>
        <dbReference type="ARBA" id="ARBA00013260"/>
    </source>
</evidence>
<comment type="subunit">
    <text evidence="7">Monomer.</text>
</comment>
<keyword evidence="4 7" id="KW-0694">RNA-binding</keyword>
<dbReference type="FunFam" id="3.40.50.1470:FF:000001">
    <property type="entry name" value="Peptidyl-tRNA hydrolase"/>
    <property type="match status" value="1"/>
</dbReference>
<dbReference type="HAMAP" id="MF_00083">
    <property type="entry name" value="Pept_tRNA_hydro_bact"/>
    <property type="match status" value="1"/>
</dbReference>
<dbReference type="RefSeq" id="WP_090515217.1">
    <property type="nucleotide sequence ID" value="NZ_FPBC01000016.1"/>
</dbReference>
<evidence type="ECO:0000256" key="8">
    <source>
        <dbReference type="RuleBase" id="RU000673"/>
    </source>
</evidence>
<dbReference type="InterPro" id="IPR018171">
    <property type="entry name" value="Pept_tRNA_hydro_CS"/>
</dbReference>
<evidence type="ECO:0000256" key="4">
    <source>
        <dbReference type="ARBA" id="ARBA00022884"/>
    </source>
</evidence>
<dbReference type="EMBL" id="LR215729">
    <property type="protein sequence ID" value="VEV97454.1"/>
    <property type="molecule type" value="Genomic_DNA"/>
</dbReference>
<feature type="binding site" evidence="7">
    <location>
        <position position="68"/>
    </location>
    <ligand>
        <name>tRNA</name>
        <dbReference type="ChEBI" id="CHEBI:17843"/>
    </ligand>
</feature>
<dbReference type="GO" id="GO:0000049">
    <property type="term" value="F:tRNA binding"/>
    <property type="evidence" value="ECO:0007669"/>
    <property type="project" value="UniProtKB-UniRule"/>
</dbReference>
<dbReference type="GO" id="GO:0072344">
    <property type="term" value="P:rescue of stalled ribosome"/>
    <property type="evidence" value="ECO:0007669"/>
    <property type="project" value="UniProtKB-UniRule"/>
</dbReference>
<accession>A0A1I7DY73</accession>
<dbReference type="Pfam" id="PF01195">
    <property type="entry name" value="Pept_tRNA_hydro"/>
    <property type="match status" value="1"/>
</dbReference>
<sequence>MTAVQLIVGLGNPGPEYDQTRHNAGALFVERLADSQRVSLSADRKYFGLVGKFNHQGRDVRLLIPTTFMNRSGQSVAALANFFRIPPEAILVAHDELDMPPGVAKLKKGGGHGGHNGLRDIIAQLGNNNEFYRLRLGIGHPGHSSMVSNFVLGRAPRSEQELLDSSIDYALESLSDMLAGNWSKAMHALHSKKAQLPT</sequence>
<proteinExistence type="inferred from homology"/>
<comment type="catalytic activity">
    <reaction evidence="7 8">
        <text>an N-acyl-L-alpha-aminoacyl-tRNA + H2O = an N-acyl-L-amino acid + a tRNA + H(+)</text>
        <dbReference type="Rhea" id="RHEA:54448"/>
        <dbReference type="Rhea" id="RHEA-COMP:10123"/>
        <dbReference type="Rhea" id="RHEA-COMP:13883"/>
        <dbReference type="ChEBI" id="CHEBI:15377"/>
        <dbReference type="ChEBI" id="CHEBI:15378"/>
        <dbReference type="ChEBI" id="CHEBI:59874"/>
        <dbReference type="ChEBI" id="CHEBI:78442"/>
        <dbReference type="ChEBI" id="CHEBI:138191"/>
        <dbReference type="EC" id="3.1.1.29"/>
    </reaction>
</comment>
<evidence type="ECO:0000256" key="6">
    <source>
        <dbReference type="ARBA" id="ARBA00050038"/>
    </source>
</evidence>
<comment type="function">
    <text evidence="7">Hydrolyzes ribosome-free peptidyl-tRNAs (with 1 or more amino acids incorporated), which drop off the ribosome during protein synthesis, or as a result of ribosome stalling.</text>
</comment>
<organism evidence="10">
    <name type="scientific">Pseudomonas marincola</name>
    <dbReference type="NCBI Taxonomy" id="437900"/>
    <lineage>
        <taxon>Bacteria</taxon>
        <taxon>Pseudomonadati</taxon>
        <taxon>Pseudomonadota</taxon>
        <taxon>Gammaproteobacteria</taxon>
        <taxon>Pseudomonadales</taxon>
        <taxon>Pseudomonadaceae</taxon>
        <taxon>Pseudomonas</taxon>
    </lineage>
</organism>
<feature type="binding site" evidence="7">
    <location>
        <position position="17"/>
    </location>
    <ligand>
        <name>tRNA</name>
        <dbReference type="ChEBI" id="CHEBI:17843"/>
    </ligand>
</feature>
<dbReference type="NCBIfam" id="TIGR00447">
    <property type="entry name" value="pth"/>
    <property type="match status" value="1"/>
</dbReference>
<feature type="binding site" evidence="7">
    <location>
        <position position="70"/>
    </location>
    <ligand>
        <name>tRNA</name>
        <dbReference type="ChEBI" id="CHEBI:17843"/>
    </ligand>
</feature>
<dbReference type="SUPFAM" id="SSF53178">
    <property type="entry name" value="Peptidyl-tRNA hydrolase-like"/>
    <property type="match status" value="1"/>
</dbReference>
<dbReference type="InterPro" id="IPR036416">
    <property type="entry name" value="Pept_tRNA_hydro_sf"/>
</dbReference>
<feature type="site" description="Discriminates between blocked and unblocked aminoacyl-tRNA" evidence="7">
    <location>
        <position position="12"/>
    </location>
</feature>
<evidence type="ECO:0000256" key="2">
    <source>
        <dbReference type="ARBA" id="ARBA00022555"/>
    </source>
</evidence>
<protein>
    <recommendedName>
        <fullName evidence="6 7">Peptidyl-tRNA hydrolase</fullName>
        <shortName evidence="7">Pth</shortName>
        <ecNumber evidence="1 7">3.1.1.29</ecNumber>
    </recommendedName>
</protein>
<evidence type="ECO:0000256" key="5">
    <source>
        <dbReference type="ARBA" id="ARBA00038063"/>
    </source>
</evidence>
<comment type="similarity">
    <text evidence="5 7 9">Belongs to the PTH family.</text>
</comment>
<comment type="subcellular location">
    <subcellularLocation>
        <location evidence="7">Cytoplasm</location>
    </subcellularLocation>
</comment>
<gene>
    <name evidence="7 10" type="primary">pth</name>
    <name evidence="10" type="ORF">PMYSY11_2409</name>
</gene>
<keyword evidence="7" id="KW-0963">Cytoplasm</keyword>
<feature type="active site" description="Proton acceptor" evidence="7">
    <location>
        <position position="22"/>
    </location>
</feature>
<feature type="binding site" evidence="7">
    <location>
        <position position="116"/>
    </location>
    <ligand>
        <name>tRNA</name>
        <dbReference type="ChEBI" id="CHEBI:17843"/>
    </ligand>
</feature>
<dbReference type="InterPro" id="IPR001328">
    <property type="entry name" value="Pept_tRNA_hydro"/>
</dbReference>
<evidence type="ECO:0000256" key="7">
    <source>
        <dbReference type="HAMAP-Rule" id="MF_00083"/>
    </source>
</evidence>
<dbReference type="GO" id="GO:0005737">
    <property type="term" value="C:cytoplasm"/>
    <property type="evidence" value="ECO:0007669"/>
    <property type="project" value="UniProtKB-SubCell"/>
</dbReference>
<dbReference type="AlphaFoldDB" id="A0A1I7DY73"/>
<evidence type="ECO:0000313" key="10">
    <source>
        <dbReference type="EMBL" id="VEV97454.1"/>
    </source>
</evidence>
<name>A0A1I7DY73_9PSED</name>
<dbReference type="PANTHER" id="PTHR17224:SF1">
    <property type="entry name" value="PEPTIDYL-TRNA HYDROLASE"/>
    <property type="match status" value="1"/>
</dbReference>